<dbReference type="InterPro" id="IPR029753">
    <property type="entry name" value="D-isomer_DH_CS"/>
</dbReference>
<feature type="domain" description="D-isomer specific 2-hydroxyacid dehydrogenase NAD-binding" evidence="5">
    <location>
        <begin position="107"/>
        <end position="280"/>
    </location>
</feature>
<evidence type="ECO:0000313" key="7">
    <source>
        <dbReference type="Proteomes" id="UP000199114"/>
    </source>
</evidence>
<dbReference type="InterPro" id="IPR036291">
    <property type="entry name" value="NAD(P)-bd_dom_sf"/>
</dbReference>
<dbReference type="InterPro" id="IPR006139">
    <property type="entry name" value="D-isomer_2_OHA_DH_cat_dom"/>
</dbReference>
<dbReference type="Gene3D" id="3.40.50.720">
    <property type="entry name" value="NAD(P)-binding Rossmann-like Domain"/>
    <property type="match status" value="2"/>
</dbReference>
<dbReference type="AlphaFoldDB" id="A0A1H9JT49"/>
<dbReference type="GO" id="GO:0016616">
    <property type="term" value="F:oxidoreductase activity, acting on the CH-OH group of donors, NAD or NADP as acceptor"/>
    <property type="evidence" value="ECO:0007669"/>
    <property type="project" value="InterPro"/>
</dbReference>
<dbReference type="PANTHER" id="PTHR43333">
    <property type="entry name" value="2-HACID_DH_C DOMAIN-CONTAINING PROTEIN"/>
    <property type="match status" value="1"/>
</dbReference>
<dbReference type="RefSeq" id="WP_090618201.1">
    <property type="nucleotide sequence ID" value="NZ_FOFD01000003.1"/>
</dbReference>
<keyword evidence="1 3" id="KW-0560">Oxidoreductase</keyword>
<dbReference type="PROSITE" id="PS00065">
    <property type="entry name" value="D_2_HYDROXYACID_DH_1"/>
    <property type="match status" value="1"/>
</dbReference>
<dbReference type="PANTHER" id="PTHR43333:SF1">
    <property type="entry name" value="D-ISOMER SPECIFIC 2-HYDROXYACID DEHYDROGENASE NAD-BINDING DOMAIN-CONTAINING PROTEIN"/>
    <property type="match status" value="1"/>
</dbReference>
<dbReference type="FunFam" id="3.40.50.720:FF:000363">
    <property type="entry name" value="D-isomer specific 2-hydroxyacid dehydrogenase"/>
    <property type="match status" value="1"/>
</dbReference>
<dbReference type="InterPro" id="IPR029752">
    <property type="entry name" value="D-isomer_DH_CS1"/>
</dbReference>
<sequence>MRVLVTPHVLGGGGPILADEIRDRRPGIDLEHVESEDELREAVGDATALLTHRLPSEVLAAADDLEWVQALSAGTDDYDREALADRDVALTNVSGIHAKPIGQQVLGYLLHFERRFDRAVTQQHRREWDRYAGGELGDRTVGIVGVGAIGSQVADYCRSFEARVIGTKRDPTDAPEHVDEIYGPDGLETVLAESDYLVLACPLTDETRHLIDADALAEAADDAVLVNVARGEIVDQPALVDALQADALGGAALDVFETEPLPEESPLWDRDDVLVTPHMAGSTPHYWERCADVFVRNYERFREGRDLENRVV</sequence>
<dbReference type="SUPFAM" id="SSF52283">
    <property type="entry name" value="Formate/glycerate dehydrogenase catalytic domain-like"/>
    <property type="match status" value="1"/>
</dbReference>
<comment type="similarity">
    <text evidence="3">Belongs to the D-isomer specific 2-hydroxyacid dehydrogenase family.</text>
</comment>
<evidence type="ECO:0000259" key="5">
    <source>
        <dbReference type="Pfam" id="PF02826"/>
    </source>
</evidence>
<dbReference type="CDD" id="cd05300">
    <property type="entry name" value="2-Hacid_dh_1"/>
    <property type="match status" value="1"/>
</dbReference>
<accession>A0A1H9JT49</accession>
<dbReference type="Pfam" id="PF02826">
    <property type="entry name" value="2-Hacid_dh_C"/>
    <property type="match status" value="1"/>
</dbReference>
<dbReference type="EMBL" id="FOFD01000003">
    <property type="protein sequence ID" value="SEQ89953.1"/>
    <property type="molecule type" value="Genomic_DNA"/>
</dbReference>
<evidence type="ECO:0000256" key="2">
    <source>
        <dbReference type="ARBA" id="ARBA00023027"/>
    </source>
</evidence>
<dbReference type="GO" id="GO:0051287">
    <property type="term" value="F:NAD binding"/>
    <property type="evidence" value="ECO:0007669"/>
    <property type="project" value="InterPro"/>
</dbReference>
<dbReference type="Proteomes" id="UP000199114">
    <property type="component" value="Unassembled WGS sequence"/>
</dbReference>
<keyword evidence="7" id="KW-1185">Reference proteome</keyword>
<dbReference type="InterPro" id="IPR006140">
    <property type="entry name" value="D-isomer_DH_NAD-bd"/>
</dbReference>
<gene>
    <name evidence="6" type="ORF">SAMN04489841_2675</name>
</gene>
<organism evidence="6 7">
    <name type="scientific">Natrinema salaciae</name>
    <dbReference type="NCBI Taxonomy" id="1186196"/>
    <lineage>
        <taxon>Archaea</taxon>
        <taxon>Methanobacteriati</taxon>
        <taxon>Methanobacteriota</taxon>
        <taxon>Stenosarchaea group</taxon>
        <taxon>Halobacteria</taxon>
        <taxon>Halobacteriales</taxon>
        <taxon>Natrialbaceae</taxon>
        <taxon>Natrinema</taxon>
    </lineage>
</organism>
<dbReference type="OrthoDB" id="168224at2157"/>
<evidence type="ECO:0000259" key="4">
    <source>
        <dbReference type="Pfam" id="PF00389"/>
    </source>
</evidence>
<name>A0A1H9JT49_9EURY</name>
<protein>
    <submittedName>
        <fullName evidence="6">Phosphoglycerate dehydrogenase</fullName>
    </submittedName>
</protein>
<dbReference type="PROSITE" id="PS00671">
    <property type="entry name" value="D_2_HYDROXYACID_DH_3"/>
    <property type="match status" value="1"/>
</dbReference>
<feature type="domain" description="D-isomer specific 2-hydroxyacid dehydrogenase catalytic" evidence="4">
    <location>
        <begin position="28"/>
        <end position="311"/>
    </location>
</feature>
<evidence type="ECO:0000256" key="1">
    <source>
        <dbReference type="ARBA" id="ARBA00023002"/>
    </source>
</evidence>
<reference evidence="7" key="1">
    <citation type="submission" date="2016-10" db="EMBL/GenBank/DDBJ databases">
        <authorList>
            <person name="Varghese N."/>
            <person name="Submissions S."/>
        </authorList>
    </citation>
    <scope>NUCLEOTIDE SEQUENCE [LARGE SCALE GENOMIC DNA]</scope>
    <source>
        <strain evidence="7">DSM 25055</strain>
    </source>
</reference>
<dbReference type="SUPFAM" id="SSF51735">
    <property type="entry name" value="NAD(P)-binding Rossmann-fold domains"/>
    <property type="match status" value="1"/>
</dbReference>
<keyword evidence="2" id="KW-0520">NAD</keyword>
<proteinExistence type="inferred from homology"/>
<evidence type="ECO:0000313" key="6">
    <source>
        <dbReference type="EMBL" id="SEQ89953.1"/>
    </source>
</evidence>
<dbReference type="Pfam" id="PF00389">
    <property type="entry name" value="2-Hacid_dh"/>
    <property type="match status" value="1"/>
</dbReference>
<evidence type="ECO:0000256" key="3">
    <source>
        <dbReference type="RuleBase" id="RU003719"/>
    </source>
</evidence>
<dbReference type="STRING" id="1186196.SAMN04489841_2675"/>